<evidence type="ECO:0000256" key="1">
    <source>
        <dbReference type="ARBA" id="ARBA00004202"/>
    </source>
</evidence>
<dbReference type="PANTHER" id="PTHR42771">
    <property type="entry name" value="IRON(3+)-HYDROXAMATE IMPORT ATP-BINDING PROTEIN FHUC"/>
    <property type="match status" value="1"/>
</dbReference>
<keyword evidence="8" id="KW-0406">Ion transport</keyword>
<dbReference type="InterPro" id="IPR003593">
    <property type="entry name" value="AAA+_ATPase"/>
</dbReference>
<evidence type="ECO:0000256" key="7">
    <source>
        <dbReference type="ARBA" id="ARBA00023004"/>
    </source>
</evidence>
<sequence length="277" mass="30658">MRLSAEGVELRYDRKVVARNLSLEIPDNQVSVLIGPNGSGKSTALKSLARLLRPAGGRVLLDGASIQSLPTKEIARRLAILPQVLTTPEAITVEDLVWFGRHPHRRTVGAPSPQDREMVEWALRSTDTAALRDQYVDQLSGGQRQRVWIAVCLAQQTDLLLLDEPTTFLDVTYQLELLDLLARLNGEEGKTIAMVLHDFNMAAEYADHIFVLAAGELVCQGTPREVLTKETMRTVFSLDVEIGVNPRSGRPLVIPLRRRPAPHRVARQTVPGSPTRS</sequence>
<reference evidence="11 12" key="1">
    <citation type="submission" date="2024-10" db="EMBL/GenBank/DDBJ databases">
        <title>The Natural Products Discovery Center: Release of the First 8490 Sequenced Strains for Exploring Actinobacteria Biosynthetic Diversity.</title>
        <authorList>
            <person name="Kalkreuter E."/>
            <person name="Kautsar S.A."/>
            <person name="Yang D."/>
            <person name="Bader C.D."/>
            <person name="Teijaro C.N."/>
            <person name="Fluegel L."/>
            <person name="Davis C.M."/>
            <person name="Simpson J.R."/>
            <person name="Lauterbach L."/>
            <person name="Steele A.D."/>
            <person name="Gui C."/>
            <person name="Meng S."/>
            <person name="Li G."/>
            <person name="Viehrig K."/>
            <person name="Ye F."/>
            <person name="Su P."/>
            <person name="Kiefer A.F."/>
            <person name="Nichols A."/>
            <person name="Cepeda A.J."/>
            <person name="Yan W."/>
            <person name="Fan B."/>
            <person name="Jiang Y."/>
            <person name="Adhikari A."/>
            <person name="Zheng C.-J."/>
            <person name="Schuster L."/>
            <person name="Cowan T.M."/>
            <person name="Smanski M.J."/>
            <person name="Chevrette M.G."/>
            <person name="De Carvalho L.P.S."/>
            <person name="Shen B."/>
        </authorList>
    </citation>
    <scope>NUCLEOTIDE SEQUENCE [LARGE SCALE GENOMIC DNA]</scope>
    <source>
        <strain evidence="11 12">NPDC001281</strain>
    </source>
</reference>
<evidence type="ECO:0000256" key="2">
    <source>
        <dbReference type="ARBA" id="ARBA00022448"/>
    </source>
</evidence>
<dbReference type="EMBL" id="JBIAXI010000035">
    <property type="protein sequence ID" value="MFF4778710.1"/>
    <property type="molecule type" value="Genomic_DNA"/>
</dbReference>
<protein>
    <submittedName>
        <fullName evidence="11">ABC transporter ATP-binding protein</fullName>
    </submittedName>
</protein>
<name>A0ABW6VHY4_MICFU</name>
<dbReference type="CDD" id="cd03214">
    <property type="entry name" value="ABC_Iron-Siderophores_B12_Hemin"/>
    <property type="match status" value="1"/>
</dbReference>
<feature type="domain" description="ABC transporter" evidence="10">
    <location>
        <begin position="3"/>
        <end position="239"/>
    </location>
</feature>
<keyword evidence="7" id="KW-0408">Iron</keyword>
<evidence type="ECO:0000256" key="6">
    <source>
        <dbReference type="ARBA" id="ARBA00022840"/>
    </source>
</evidence>
<dbReference type="SUPFAM" id="SSF52540">
    <property type="entry name" value="P-loop containing nucleoside triphosphate hydrolases"/>
    <property type="match status" value="1"/>
</dbReference>
<gene>
    <name evidence="11" type="ORF">ACFY05_38390</name>
</gene>
<proteinExistence type="predicted"/>
<dbReference type="Pfam" id="PF00005">
    <property type="entry name" value="ABC_tran"/>
    <property type="match status" value="1"/>
</dbReference>
<dbReference type="SMART" id="SM00382">
    <property type="entry name" value="AAA"/>
    <property type="match status" value="1"/>
</dbReference>
<dbReference type="RefSeq" id="WP_066942444.1">
    <property type="nucleotide sequence ID" value="NZ_BBYK01000050.1"/>
</dbReference>
<evidence type="ECO:0000256" key="3">
    <source>
        <dbReference type="ARBA" id="ARBA00022475"/>
    </source>
</evidence>
<evidence type="ECO:0000256" key="8">
    <source>
        <dbReference type="ARBA" id="ARBA00023065"/>
    </source>
</evidence>
<dbReference type="PROSITE" id="PS00211">
    <property type="entry name" value="ABC_TRANSPORTER_1"/>
    <property type="match status" value="1"/>
</dbReference>
<dbReference type="GO" id="GO:0005524">
    <property type="term" value="F:ATP binding"/>
    <property type="evidence" value="ECO:0007669"/>
    <property type="project" value="UniProtKB-KW"/>
</dbReference>
<dbReference type="InterPro" id="IPR027417">
    <property type="entry name" value="P-loop_NTPase"/>
</dbReference>
<comment type="caution">
    <text evidence="11">The sequence shown here is derived from an EMBL/GenBank/DDBJ whole genome shotgun (WGS) entry which is preliminary data.</text>
</comment>
<evidence type="ECO:0000256" key="5">
    <source>
        <dbReference type="ARBA" id="ARBA00022741"/>
    </source>
</evidence>
<keyword evidence="4" id="KW-0410">Iron transport</keyword>
<dbReference type="InterPro" id="IPR017871">
    <property type="entry name" value="ABC_transporter-like_CS"/>
</dbReference>
<evidence type="ECO:0000313" key="11">
    <source>
        <dbReference type="EMBL" id="MFF4778710.1"/>
    </source>
</evidence>
<evidence type="ECO:0000259" key="10">
    <source>
        <dbReference type="PROSITE" id="PS50893"/>
    </source>
</evidence>
<keyword evidence="12" id="KW-1185">Reference proteome</keyword>
<dbReference type="PROSITE" id="PS50893">
    <property type="entry name" value="ABC_TRANSPORTER_2"/>
    <property type="match status" value="1"/>
</dbReference>
<keyword evidence="2" id="KW-0813">Transport</keyword>
<dbReference type="InterPro" id="IPR051535">
    <property type="entry name" value="Siderophore_ABC-ATPase"/>
</dbReference>
<dbReference type="Proteomes" id="UP001602119">
    <property type="component" value="Unassembled WGS sequence"/>
</dbReference>
<keyword evidence="9" id="KW-0472">Membrane</keyword>
<accession>A0ABW6VHY4</accession>
<keyword evidence="3" id="KW-1003">Cell membrane</keyword>
<evidence type="ECO:0000313" key="12">
    <source>
        <dbReference type="Proteomes" id="UP001602119"/>
    </source>
</evidence>
<evidence type="ECO:0000256" key="9">
    <source>
        <dbReference type="ARBA" id="ARBA00023136"/>
    </source>
</evidence>
<organism evidence="11 12">
    <name type="scientific">Microtetraspora fusca</name>
    <dbReference type="NCBI Taxonomy" id="1997"/>
    <lineage>
        <taxon>Bacteria</taxon>
        <taxon>Bacillati</taxon>
        <taxon>Actinomycetota</taxon>
        <taxon>Actinomycetes</taxon>
        <taxon>Streptosporangiales</taxon>
        <taxon>Streptosporangiaceae</taxon>
        <taxon>Microtetraspora</taxon>
    </lineage>
</organism>
<evidence type="ECO:0000256" key="4">
    <source>
        <dbReference type="ARBA" id="ARBA00022496"/>
    </source>
</evidence>
<comment type="subcellular location">
    <subcellularLocation>
        <location evidence="1">Cell membrane</location>
        <topology evidence="1">Peripheral membrane protein</topology>
    </subcellularLocation>
</comment>
<dbReference type="Gene3D" id="3.40.50.300">
    <property type="entry name" value="P-loop containing nucleotide triphosphate hydrolases"/>
    <property type="match status" value="1"/>
</dbReference>
<keyword evidence="6 11" id="KW-0067">ATP-binding</keyword>
<dbReference type="InterPro" id="IPR003439">
    <property type="entry name" value="ABC_transporter-like_ATP-bd"/>
</dbReference>
<keyword evidence="5" id="KW-0547">Nucleotide-binding</keyword>
<dbReference type="PANTHER" id="PTHR42771:SF2">
    <property type="entry name" value="IRON(3+)-HYDROXAMATE IMPORT ATP-BINDING PROTEIN FHUC"/>
    <property type="match status" value="1"/>
</dbReference>